<dbReference type="GO" id="GO:0005730">
    <property type="term" value="C:nucleolus"/>
    <property type="evidence" value="ECO:0007669"/>
    <property type="project" value="TreeGrafter"/>
</dbReference>
<evidence type="ECO:0000313" key="5">
    <source>
        <dbReference type="Proteomes" id="UP000016922"/>
    </source>
</evidence>
<organism evidence="4 5">
    <name type="scientific">Glarea lozoyensis (strain ATCC 20868 / MF5171)</name>
    <dbReference type="NCBI Taxonomy" id="1116229"/>
    <lineage>
        <taxon>Eukaryota</taxon>
        <taxon>Fungi</taxon>
        <taxon>Dikarya</taxon>
        <taxon>Ascomycota</taxon>
        <taxon>Pezizomycotina</taxon>
        <taxon>Leotiomycetes</taxon>
        <taxon>Helotiales</taxon>
        <taxon>Helotiaceae</taxon>
        <taxon>Glarea</taxon>
    </lineage>
</organism>
<feature type="compositionally biased region" description="Basic and acidic residues" evidence="2">
    <location>
        <begin position="129"/>
        <end position="138"/>
    </location>
</feature>
<dbReference type="eggNOG" id="ENOG502QTEB">
    <property type="taxonomic scope" value="Eukaryota"/>
</dbReference>
<dbReference type="KEGG" id="glz:GLAREA_06066"/>
<dbReference type="EMBL" id="KE145358">
    <property type="protein sequence ID" value="EPE33054.1"/>
    <property type="molecule type" value="Genomic_DNA"/>
</dbReference>
<sequence length="1392" mass="157486">MASKSKAAQERLTSLEKASAPFDDQLIEAAKFIGVHLEVIGRSVKEFRNKAVYHGREEWLLRWILKKLSDKKDTTPQQSPDAWWLLGYLIQSVPRNTAARLLVEKKFTEILRATVEGLNKAAGEAGQNGEEKPEESKKSSKKRKRTPVEESANASKVNITSVLQAAHAVLSFITTAAESVASQENGRDMAFTAEYMKSTIRTSAEESAKLLGLWLSLLSRHAGSRITSTWLSPFIDIWQSRVVGENDLMVFSLHCTKPMLQLLKDGHWKSELEMLAARNILIPARSDLLANAESQLLSTLTKVFVIQDPATAPVFFDIAIRSIQTHGNGRRKQHDDSWLQHAFNVLQEGFVAKRHLLNCTALHSMLLSAIHFKVKLDLPSLRKVTSQYALSEEEPDWSLVAALLKLDGNVFLIPDPSEDLLSKLLSKITKLPFRDGYQWSETVSSDVLIPLMHEFAKARDLNGFLHHWHAELVKFEKLREEVELKFFSPWEGDSLQKELQKIFEPSLTLQQIAQILEWLESEVNDTPNAVSVILQAIAGAVSNEDVVDAVGIRLYRIVRNAQLDKRYRWRSWNILSQSLNWIQKATLEELELMCKSDASILSDLRKIHKAKFEKERDNLEISEKFRAMCSLWNATEPGSTFNTTIEPLLLGFLNVFIEVLDKSIGNILAFKSDVSGERDEPKHSTNRGFSWTLSSCVHTLFVEYPTVLMLGPKLEEESGFIDIMSNIFLLADDSDASLDPKTTFRDLWLSLLRNDLVLNCPPVTATILEIMLGGDSSEDTMEVQSFAIQSLLEMPLDLFSKSDRERVMTKWSLKPDMMAKMAEPMFNVLPLDPAILSLQVKVMHKPTFYEDMSFQSLVSLAEIFPEGCVTTHKNTLSIFKELVRLTISQMTNNPDQARTREYLTSTLDQIKKKMKSIDFKNKGKTWNYAEIALLDVTLRVLHNKIALLSEADIISASRFQNILKTFKESLLTQMEATMKKLEKKVSRKETTIDHSLNLLSILDALPALEIMPSELASTKTYASTLMKSEDFLNDNGLDTGTRLAIFFATFSDHGSDKLELSEIGDVLTSFGRQAIIKEAQLATSRKTQKEKLAVLDLLVGSDSAGLMHLEKLLAIRQVIASCEDTQKRSNDEGEEKSQEFDLTTMYTILCGTLWRTTEVRRFRLISETMVFMLRTKGRCMSQWSIDSTLGSITIMCSRNGPSLHSMRAGTIYLNLCQIMQAVLTSHRLKLQGHFHLVVQVMQALLRCLFIPLPHSTTKTTKFMAPPPWLSSTKHQLGAKHAEAYTRLLTLICDPSVSSVTRSQHNSLTSATQKAKGMAAQHMQYVLTTYIRLQLEMRMLPEIREKMVPGIYAIFDTTTPEMRRMINESLDSSGRSVFTTLFRDYQKFGKWKG</sequence>
<dbReference type="STRING" id="1116229.S3D7E0"/>
<evidence type="ECO:0000259" key="3">
    <source>
        <dbReference type="Pfam" id="PF10441"/>
    </source>
</evidence>
<dbReference type="Pfam" id="PF10441">
    <property type="entry name" value="Urb2"/>
    <property type="match status" value="1"/>
</dbReference>
<evidence type="ECO:0000256" key="2">
    <source>
        <dbReference type="SAM" id="MobiDB-lite"/>
    </source>
</evidence>
<dbReference type="GO" id="GO:0042254">
    <property type="term" value="P:ribosome biogenesis"/>
    <property type="evidence" value="ECO:0007669"/>
    <property type="project" value="TreeGrafter"/>
</dbReference>
<protein>
    <recommendedName>
        <fullName evidence="3">Nucleolar 27S pre-rRNA processing Urb2/Npa2 C-terminal domain-containing protein</fullName>
    </recommendedName>
</protein>
<dbReference type="RefSeq" id="XP_008079671.1">
    <property type="nucleotide sequence ID" value="XM_008081480.1"/>
</dbReference>
<gene>
    <name evidence="4" type="ORF">GLAREA_06066</name>
</gene>
<dbReference type="HOGENOM" id="CLU_005258_0_0_1"/>
<name>S3D7E0_GLAL2</name>
<dbReference type="InterPro" id="IPR018849">
    <property type="entry name" value="Urb2/Npa2_C"/>
</dbReference>
<dbReference type="OrthoDB" id="160374at2759"/>
<feature type="region of interest" description="Disordered" evidence="2">
    <location>
        <begin position="121"/>
        <end position="152"/>
    </location>
</feature>
<dbReference type="Proteomes" id="UP000016922">
    <property type="component" value="Unassembled WGS sequence"/>
</dbReference>
<reference evidence="4 5" key="1">
    <citation type="journal article" date="2013" name="BMC Genomics">
        <title>Genomics-driven discovery of the pneumocandin biosynthetic gene cluster in the fungus Glarea lozoyensis.</title>
        <authorList>
            <person name="Chen L."/>
            <person name="Yue Q."/>
            <person name="Zhang X."/>
            <person name="Xiang M."/>
            <person name="Wang C."/>
            <person name="Li S."/>
            <person name="Che Y."/>
            <person name="Ortiz-Lopez F.J."/>
            <person name="Bills G.F."/>
            <person name="Liu X."/>
            <person name="An Z."/>
        </authorList>
    </citation>
    <scope>NUCLEOTIDE SEQUENCE [LARGE SCALE GENOMIC DNA]</scope>
    <source>
        <strain evidence="5">ATCC 20868 / MF5171</strain>
    </source>
</reference>
<feature type="domain" description="Nucleolar 27S pre-rRNA processing Urb2/Npa2 C-terminal" evidence="3">
    <location>
        <begin position="1167"/>
        <end position="1392"/>
    </location>
</feature>
<dbReference type="PANTHER" id="PTHR15682">
    <property type="entry name" value="UNHEALTHY RIBOSOME BIOGENESIS PROTEIN 2 HOMOLOG"/>
    <property type="match status" value="1"/>
</dbReference>
<keyword evidence="5" id="KW-1185">Reference proteome</keyword>
<feature type="coiled-coil region" evidence="1">
    <location>
        <begin position="964"/>
        <end position="991"/>
    </location>
</feature>
<dbReference type="PANTHER" id="PTHR15682:SF2">
    <property type="entry name" value="UNHEALTHY RIBOSOME BIOGENESIS PROTEIN 2 HOMOLOG"/>
    <property type="match status" value="1"/>
</dbReference>
<keyword evidence="1" id="KW-0175">Coiled coil</keyword>
<dbReference type="InterPro" id="IPR052609">
    <property type="entry name" value="Ribosome_Biogenesis_Reg"/>
</dbReference>
<accession>S3D7E0</accession>
<evidence type="ECO:0000256" key="1">
    <source>
        <dbReference type="SAM" id="Coils"/>
    </source>
</evidence>
<dbReference type="OMA" id="RRQTHEA"/>
<dbReference type="GeneID" id="19465120"/>
<evidence type="ECO:0000313" key="4">
    <source>
        <dbReference type="EMBL" id="EPE33054.1"/>
    </source>
</evidence>
<proteinExistence type="predicted"/>